<organism evidence="1 2">
    <name type="scientific">Allacma fusca</name>
    <dbReference type="NCBI Taxonomy" id="39272"/>
    <lineage>
        <taxon>Eukaryota</taxon>
        <taxon>Metazoa</taxon>
        <taxon>Ecdysozoa</taxon>
        <taxon>Arthropoda</taxon>
        <taxon>Hexapoda</taxon>
        <taxon>Collembola</taxon>
        <taxon>Symphypleona</taxon>
        <taxon>Sminthuridae</taxon>
        <taxon>Allacma</taxon>
    </lineage>
</organism>
<proteinExistence type="predicted"/>
<comment type="caution">
    <text evidence="1">The sequence shown here is derived from an EMBL/GenBank/DDBJ whole genome shotgun (WGS) entry which is preliminary data.</text>
</comment>
<name>A0A8J2NV36_9HEXA</name>
<evidence type="ECO:0000313" key="1">
    <source>
        <dbReference type="EMBL" id="CAG7710438.1"/>
    </source>
</evidence>
<keyword evidence="2" id="KW-1185">Reference proteome</keyword>
<dbReference type="AlphaFoldDB" id="A0A8J2NV36"/>
<gene>
    <name evidence="1" type="ORF">AFUS01_LOCUS5028</name>
</gene>
<protein>
    <submittedName>
        <fullName evidence="1">Uncharacterized protein</fullName>
    </submittedName>
</protein>
<sequence>MQKLISIDISMEHSPLRCPIAIGPNPAPSSFASSQPLSSLSYPEKAQFTTDVLNVNIQLVVWTQSQLSALPSSTGLLQLLLVLGELHRKSDPMDLCMLSCGAVIMTVGPLLFLNQSVVDLGHSKYGHENKVI</sequence>
<reference evidence="1" key="1">
    <citation type="submission" date="2021-06" db="EMBL/GenBank/DDBJ databases">
        <authorList>
            <person name="Hodson N. C."/>
            <person name="Mongue J. A."/>
            <person name="Jaron S. K."/>
        </authorList>
    </citation>
    <scope>NUCLEOTIDE SEQUENCE</scope>
</reference>
<dbReference type="Proteomes" id="UP000708208">
    <property type="component" value="Unassembled WGS sequence"/>
</dbReference>
<accession>A0A8J2NV36</accession>
<dbReference type="EMBL" id="CAJVCH010031818">
    <property type="protein sequence ID" value="CAG7710438.1"/>
    <property type="molecule type" value="Genomic_DNA"/>
</dbReference>
<evidence type="ECO:0000313" key="2">
    <source>
        <dbReference type="Proteomes" id="UP000708208"/>
    </source>
</evidence>